<name>A0A4Z1GCM3_9HELO</name>
<dbReference type="EMBL" id="PQXK01000406">
    <property type="protein sequence ID" value="TGO31787.1"/>
    <property type="molecule type" value="Genomic_DNA"/>
</dbReference>
<evidence type="ECO:0000313" key="2">
    <source>
        <dbReference type="Proteomes" id="UP000297814"/>
    </source>
</evidence>
<proteinExistence type="predicted"/>
<keyword evidence="2" id="KW-1185">Reference proteome</keyword>
<protein>
    <submittedName>
        <fullName evidence="1">Uncharacterized protein</fullName>
    </submittedName>
</protein>
<dbReference type="AlphaFoldDB" id="A0A4Z1GCM3"/>
<dbReference type="Proteomes" id="UP000297814">
    <property type="component" value="Unassembled WGS sequence"/>
</dbReference>
<reference evidence="1 2" key="1">
    <citation type="submission" date="2017-12" db="EMBL/GenBank/DDBJ databases">
        <title>Comparative genomics of Botrytis spp.</title>
        <authorList>
            <person name="Valero-Jimenez C.A."/>
            <person name="Tapia P."/>
            <person name="Veloso J."/>
            <person name="Silva-Moreno E."/>
            <person name="Staats M."/>
            <person name="Valdes J.H."/>
            <person name="Van Kan J.A.L."/>
        </authorList>
    </citation>
    <scope>NUCLEOTIDE SEQUENCE [LARGE SCALE GENOMIC DNA]</scope>
    <source>
        <strain evidence="1 2">Bh0001</strain>
    </source>
</reference>
<gene>
    <name evidence="1" type="ORF">BHYA_0409g00010</name>
</gene>
<comment type="caution">
    <text evidence="1">The sequence shown here is derived from an EMBL/GenBank/DDBJ whole genome shotgun (WGS) entry which is preliminary data.</text>
</comment>
<accession>A0A4Z1GCM3</accession>
<evidence type="ECO:0000313" key="1">
    <source>
        <dbReference type="EMBL" id="TGO31787.1"/>
    </source>
</evidence>
<sequence length="268" mass="30251">MTAQPFFTSRMRRALQAVLSRRALILPQPSCNLDHHHSHRVLNRLLYSTSPQLLPQKPTTFSIAYPAPAHDSGPNLEYDGHWVKLINEVVEGQSTSLSPVNCTGSKFDTLILKKWEAQAKHGVDPDGARFLWKLWWFDADEGAGMTSSNIKFADVPGIGDSDPPYNMDPDLNPTHAFFLLVDEEVIASVLEGPAKGEIPFVYVVDTRYWSPKDCDDENYEDEYCKGYLKVAVELFGEFWCYVSMGDVGMEQLTPSDRMSKDMYSECIT</sequence>
<organism evidence="1 2">
    <name type="scientific">Botrytis hyacinthi</name>
    <dbReference type="NCBI Taxonomy" id="278943"/>
    <lineage>
        <taxon>Eukaryota</taxon>
        <taxon>Fungi</taxon>
        <taxon>Dikarya</taxon>
        <taxon>Ascomycota</taxon>
        <taxon>Pezizomycotina</taxon>
        <taxon>Leotiomycetes</taxon>
        <taxon>Helotiales</taxon>
        <taxon>Sclerotiniaceae</taxon>
        <taxon>Botrytis</taxon>
    </lineage>
</organism>